<gene>
    <name evidence="2" type="ORF">ATP06_0201080</name>
</gene>
<keyword evidence="3" id="KW-1185">Reference proteome</keyword>
<name>A0ABX3E0J8_9PSEU</name>
<dbReference type="SUPFAM" id="SSF54427">
    <property type="entry name" value="NTF2-like"/>
    <property type="match status" value="1"/>
</dbReference>
<dbReference type="Pfam" id="PF12680">
    <property type="entry name" value="SnoaL_2"/>
    <property type="match status" value="1"/>
</dbReference>
<evidence type="ECO:0000259" key="1">
    <source>
        <dbReference type="Pfam" id="PF12680"/>
    </source>
</evidence>
<dbReference type="EMBL" id="LOBU02000001">
    <property type="protein sequence ID" value="OKA11475.1"/>
    <property type="molecule type" value="Genomic_DNA"/>
</dbReference>
<evidence type="ECO:0000313" key="3">
    <source>
        <dbReference type="Proteomes" id="UP000186883"/>
    </source>
</evidence>
<dbReference type="InterPro" id="IPR037401">
    <property type="entry name" value="SnoaL-like"/>
</dbReference>
<dbReference type="Gene3D" id="3.10.450.50">
    <property type="match status" value="1"/>
</dbReference>
<sequence>MPGILHPDIVLTQPLTAPVRGMAAAREEFRRIWRLLPDLRVQVDRWRGDSEMVFIELRPRAHVTRDLIEWPAIDRIVLRDGKAIERMTYFDPLPLLPAILKHPSLWRRWCISGAARPWRTGHRIADYTGQANATEN</sequence>
<comment type="caution">
    <text evidence="2">The sequence shown here is derived from an EMBL/GenBank/DDBJ whole genome shotgun (WGS) entry which is preliminary data.</text>
</comment>
<protein>
    <recommendedName>
        <fullName evidence="1">SnoaL-like domain-containing protein</fullName>
    </recommendedName>
</protein>
<proteinExistence type="predicted"/>
<accession>A0ABX3E0J8</accession>
<dbReference type="InterPro" id="IPR032710">
    <property type="entry name" value="NTF2-like_dom_sf"/>
</dbReference>
<feature type="domain" description="SnoaL-like" evidence="1">
    <location>
        <begin position="4"/>
        <end position="85"/>
    </location>
</feature>
<reference evidence="2" key="1">
    <citation type="submission" date="2016-11" db="EMBL/GenBank/DDBJ databases">
        <title>Genome sequencing of Amycolatopsis regifaucium.</title>
        <authorList>
            <person name="Mayilraj S."/>
            <person name="Kaur N."/>
        </authorList>
    </citation>
    <scope>NUCLEOTIDE SEQUENCE [LARGE SCALE GENOMIC DNA]</scope>
    <source>
        <strain evidence="2">GY080</strain>
    </source>
</reference>
<evidence type="ECO:0000313" key="2">
    <source>
        <dbReference type="EMBL" id="OKA11475.1"/>
    </source>
</evidence>
<dbReference type="Proteomes" id="UP000186883">
    <property type="component" value="Unassembled WGS sequence"/>
</dbReference>
<organism evidence="2 3">
    <name type="scientific">Amycolatopsis regifaucium</name>
    <dbReference type="NCBI Taxonomy" id="546365"/>
    <lineage>
        <taxon>Bacteria</taxon>
        <taxon>Bacillati</taxon>
        <taxon>Actinomycetota</taxon>
        <taxon>Actinomycetes</taxon>
        <taxon>Pseudonocardiales</taxon>
        <taxon>Pseudonocardiaceae</taxon>
        <taxon>Amycolatopsis</taxon>
    </lineage>
</organism>